<evidence type="ECO:0008006" key="3">
    <source>
        <dbReference type="Google" id="ProtNLM"/>
    </source>
</evidence>
<keyword evidence="2" id="KW-1185">Reference proteome</keyword>
<dbReference type="EMBL" id="SZYD01000012">
    <property type="protein sequence ID" value="KAD4585451.1"/>
    <property type="molecule type" value="Genomic_DNA"/>
</dbReference>
<name>A0A5N6NC74_9ASTR</name>
<dbReference type="OrthoDB" id="1912561at2759"/>
<dbReference type="Proteomes" id="UP000326396">
    <property type="component" value="Linkage Group LG2"/>
</dbReference>
<dbReference type="AlphaFoldDB" id="A0A5N6NC74"/>
<gene>
    <name evidence="1" type="ORF">E3N88_23052</name>
</gene>
<evidence type="ECO:0000313" key="2">
    <source>
        <dbReference type="Proteomes" id="UP000326396"/>
    </source>
</evidence>
<dbReference type="PANTHER" id="PTHR47481">
    <property type="match status" value="1"/>
</dbReference>
<sequence length="340" mass="37003">MKANNAYEVALQTVVVDLLKVLSSITKRTPKFSNQVYEKQEVKVLLKQTKSEITGPADSIAKSEKCCIIKDGSGCFAEAIANKEDGVVRGRKYSKSFQSLLAKRFMRGKLLFLTKSEITGPADSIAKSEKCCIIKDGSGCFAEAIANKQVPLCRRSAPLLPSSATFPLPILMASDSNSESPIITTIPISTPSLTIVHFPSSLKLISTNYLGWKTQVEAILHGLDLFKFIDGTHPPPPPTIDPAGCSIPHPDFLAWFRQDRLLFGALVGTLSPPIVPLITNASSSLDAWNILSNTYASPSRGHIKQLQHRLKQSTKSTSQSVTDYMQSVKTLVDEVSLLGK</sequence>
<protein>
    <recommendedName>
        <fullName evidence="3">Retrotransposon Copia-like N-terminal domain-containing protein</fullName>
    </recommendedName>
</protein>
<proteinExistence type="predicted"/>
<comment type="caution">
    <text evidence="1">The sequence shown here is derived from an EMBL/GenBank/DDBJ whole genome shotgun (WGS) entry which is preliminary data.</text>
</comment>
<reference evidence="1 2" key="1">
    <citation type="submission" date="2019-05" db="EMBL/GenBank/DDBJ databases">
        <title>Mikania micrantha, genome provides insights into the molecular mechanism of rapid growth.</title>
        <authorList>
            <person name="Liu B."/>
        </authorList>
    </citation>
    <scope>NUCLEOTIDE SEQUENCE [LARGE SCALE GENOMIC DNA]</scope>
    <source>
        <strain evidence="1">NLD-2019</strain>
        <tissue evidence="1">Leaf</tissue>
    </source>
</reference>
<organism evidence="1 2">
    <name type="scientific">Mikania micrantha</name>
    <name type="common">bitter vine</name>
    <dbReference type="NCBI Taxonomy" id="192012"/>
    <lineage>
        <taxon>Eukaryota</taxon>
        <taxon>Viridiplantae</taxon>
        <taxon>Streptophyta</taxon>
        <taxon>Embryophyta</taxon>
        <taxon>Tracheophyta</taxon>
        <taxon>Spermatophyta</taxon>
        <taxon>Magnoliopsida</taxon>
        <taxon>eudicotyledons</taxon>
        <taxon>Gunneridae</taxon>
        <taxon>Pentapetalae</taxon>
        <taxon>asterids</taxon>
        <taxon>campanulids</taxon>
        <taxon>Asterales</taxon>
        <taxon>Asteraceae</taxon>
        <taxon>Asteroideae</taxon>
        <taxon>Heliantheae alliance</taxon>
        <taxon>Eupatorieae</taxon>
        <taxon>Mikania</taxon>
    </lineage>
</organism>
<evidence type="ECO:0000313" key="1">
    <source>
        <dbReference type="EMBL" id="KAD4585451.1"/>
    </source>
</evidence>
<accession>A0A5N6NC74</accession>
<dbReference type="PANTHER" id="PTHR47481:SF22">
    <property type="entry name" value="RETROTRANSPOSON GAG DOMAIN-CONTAINING PROTEIN"/>
    <property type="match status" value="1"/>
</dbReference>
<dbReference type="Pfam" id="PF14223">
    <property type="entry name" value="Retrotran_gag_2"/>
    <property type="match status" value="1"/>
</dbReference>